<organism evidence="2 3">
    <name type="scientific">Amycolatopsis saalfeldensis</name>
    <dbReference type="NCBI Taxonomy" id="394193"/>
    <lineage>
        <taxon>Bacteria</taxon>
        <taxon>Bacillati</taxon>
        <taxon>Actinomycetota</taxon>
        <taxon>Actinomycetes</taxon>
        <taxon>Pseudonocardiales</taxon>
        <taxon>Pseudonocardiaceae</taxon>
        <taxon>Amycolatopsis</taxon>
    </lineage>
</organism>
<protein>
    <recommendedName>
        <fullName evidence="4">Lipoprotein</fullName>
    </recommendedName>
</protein>
<proteinExistence type="predicted"/>
<reference evidence="2 3" key="1">
    <citation type="submission" date="2016-10" db="EMBL/GenBank/DDBJ databases">
        <authorList>
            <person name="de Groot N.N."/>
        </authorList>
    </citation>
    <scope>NUCLEOTIDE SEQUENCE [LARGE SCALE GENOMIC DNA]</scope>
    <source>
        <strain evidence="2 3">DSM 44993</strain>
    </source>
</reference>
<dbReference type="RefSeq" id="WP_091621670.1">
    <property type="nucleotide sequence ID" value="NZ_FOEF01000013.1"/>
</dbReference>
<dbReference type="STRING" id="394193.SAMN04489732_113183"/>
<dbReference type="OrthoDB" id="4800194at2"/>
<dbReference type="AlphaFoldDB" id="A0A1H8YBV1"/>
<evidence type="ECO:0000313" key="2">
    <source>
        <dbReference type="EMBL" id="SEP49730.1"/>
    </source>
</evidence>
<name>A0A1H8YBV1_9PSEU</name>
<dbReference type="EMBL" id="FOEF01000013">
    <property type="protein sequence ID" value="SEP49730.1"/>
    <property type="molecule type" value="Genomic_DNA"/>
</dbReference>
<evidence type="ECO:0000256" key="1">
    <source>
        <dbReference type="SAM" id="SignalP"/>
    </source>
</evidence>
<accession>A0A1H8YBV1</accession>
<gene>
    <name evidence="2" type="ORF">SAMN04489732_113183</name>
</gene>
<keyword evidence="1" id="KW-0732">Signal</keyword>
<feature type="chain" id="PRO_5039026820" description="Lipoprotein" evidence="1">
    <location>
        <begin position="22"/>
        <end position="292"/>
    </location>
</feature>
<keyword evidence="3" id="KW-1185">Reference proteome</keyword>
<evidence type="ECO:0000313" key="3">
    <source>
        <dbReference type="Proteomes" id="UP000198582"/>
    </source>
</evidence>
<dbReference type="PROSITE" id="PS51257">
    <property type="entry name" value="PROKAR_LIPOPROTEIN"/>
    <property type="match status" value="1"/>
</dbReference>
<dbReference type="Proteomes" id="UP000198582">
    <property type="component" value="Unassembled WGS sequence"/>
</dbReference>
<sequence length="292" mass="31625">MNKRRFGAAMAVTVTAVLLSACGGQQPSEPRQTTVSAADENTLDLAEQLLIRDCMGKAGFEYFVVPENAVPDNKEFPYVLTDVAWARKHGYGNDVQHQLRAADRNRSYFATLPAARQQAANVAEYGASPTGVTAKMPDGPVYTHSQQGCQASAERTLYGDLQSWFQAKMFALDLTEMKVDKVKADSRYTAATAAWATCMKAAGHPFDNPDKLRVSLPDTDEMKPAASEVQLAVTEATCANSTVLATVAATLDAEYTTRLDQTYASDVDKHRWLQLSALPAARTMVAAAHLPA</sequence>
<feature type="signal peptide" evidence="1">
    <location>
        <begin position="1"/>
        <end position="21"/>
    </location>
</feature>
<evidence type="ECO:0008006" key="4">
    <source>
        <dbReference type="Google" id="ProtNLM"/>
    </source>
</evidence>